<name>A0A167CVG0_COLIC</name>
<evidence type="ECO:0000256" key="1">
    <source>
        <dbReference type="SAM" id="MobiDB-lite"/>
    </source>
</evidence>
<protein>
    <submittedName>
        <fullName evidence="2">Uncharacterized protein</fullName>
    </submittedName>
</protein>
<dbReference type="Proteomes" id="UP000076584">
    <property type="component" value="Unassembled WGS sequence"/>
</dbReference>
<organism evidence="2 3">
    <name type="scientific">Colletotrichum incanum</name>
    <name type="common">Soybean anthracnose fungus</name>
    <dbReference type="NCBI Taxonomy" id="1573173"/>
    <lineage>
        <taxon>Eukaryota</taxon>
        <taxon>Fungi</taxon>
        <taxon>Dikarya</taxon>
        <taxon>Ascomycota</taxon>
        <taxon>Pezizomycotina</taxon>
        <taxon>Sordariomycetes</taxon>
        <taxon>Hypocreomycetidae</taxon>
        <taxon>Glomerellales</taxon>
        <taxon>Glomerellaceae</taxon>
        <taxon>Colletotrichum</taxon>
        <taxon>Colletotrichum spaethianum species complex</taxon>
    </lineage>
</organism>
<dbReference type="AlphaFoldDB" id="A0A167CVG0"/>
<gene>
    <name evidence="2" type="ORF">CI238_09319</name>
</gene>
<feature type="compositionally biased region" description="Polar residues" evidence="1">
    <location>
        <begin position="56"/>
        <end position="67"/>
    </location>
</feature>
<evidence type="ECO:0000313" key="3">
    <source>
        <dbReference type="Proteomes" id="UP000076584"/>
    </source>
</evidence>
<feature type="compositionally biased region" description="Pro residues" evidence="1">
    <location>
        <begin position="71"/>
        <end position="88"/>
    </location>
</feature>
<sequence length="88" mass="9236">LIVRTPTFRNSSTVSALPWFIGSPRSCCLFAGAADGSSFCPCMQATRVEPVLSPPDSRSTLGPSSSRAYFPVPPLLSRPSPANPEPAA</sequence>
<accession>A0A167CVG0</accession>
<feature type="region of interest" description="Disordered" evidence="1">
    <location>
        <begin position="50"/>
        <end position="88"/>
    </location>
</feature>
<proteinExistence type="predicted"/>
<feature type="non-terminal residue" evidence="2">
    <location>
        <position position="1"/>
    </location>
</feature>
<feature type="non-terminal residue" evidence="2">
    <location>
        <position position="88"/>
    </location>
</feature>
<dbReference type="EMBL" id="LFIW01001216">
    <property type="protein sequence ID" value="KZL83074.1"/>
    <property type="molecule type" value="Genomic_DNA"/>
</dbReference>
<keyword evidence="3" id="KW-1185">Reference proteome</keyword>
<evidence type="ECO:0000313" key="2">
    <source>
        <dbReference type="EMBL" id="KZL83074.1"/>
    </source>
</evidence>
<reference evidence="2 3" key="1">
    <citation type="submission" date="2015-06" db="EMBL/GenBank/DDBJ databases">
        <title>Survival trade-offs in plant roots during colonization by closely related pathogenic and mutualistic fungi.</title>
        <authorList>
            <person name="Hacquard S."/>
            <person name="Kracher B."/>
            <person name="Hiruma K."/>
            <person name="Weinman A."/>
            <person name="Muench P."/>
            <person name="Garrido Oter R."/>
            <person name="Ver Loren van Themaat E."/>
            <person name="Dallerey J.-F."/>
            <person name="Damm U."/>
            <person name="Henrissat B."/>
            <person name="Lespinet O."/>
            <person name="Thon M."/>
            <person name="Kemen E."/>
            <person name="McHardy A.C."/>
            <person name="Schulze-Lefert P."/>
            <person name="O'Connell R.J."/>
        </authorList>
    </citation>
    <scope>NUCLEOTIDE SEQUENCE [LARGE SCALE GENOMIC DNA]</scope>
    <source>
        <strain evidence="2 3">MAFF 238704</strain>
    </source>
</reference>
<comment type="caution">
    <text evidence="2">The sequence shown here is derived from an EMBL/GenBank/DDBJ whole genome shotgun (WGS) entry which is preliminary data.</text>
</comment>